<dbReference type="GO" id="GO:0006955">
    <property type="term" value="P:immune response"/>
    <property type="evidence" value="ECO:0007669"/>
    <property type="project" value="TreeGrafter"/>
</dbReference>
<sequence length="300" mass="34622">MVGQIQVIWLCLSVSTVYSATHSLKYFYTALPQSTGLPEFSAVAYLDEQPIYFYDSSTKQVVARQEWVKGAVDADFWRRNKQLLMDTEKVFKTNMDTARKRFNQTSALALQKMYSCEWNEETGATDGHELYGYGGEDFLSFDLEHERWIAPVLQGLRTKLKWDADGPKLEAKTHYLTHTCIEWLKKYVSYQSMRDRKVPPQVSLLQKEPSCRVTCHATGFYPDATMIFWRRDGVEIHDDVEHEETLPNGDGTYQKRTHLTVSPEDLQKHNYTCTVQHVSGDVVLSANRDSIRSNSRHTQS</sequence>
<dbReference type="SMART" id="SM00407">
    <property type="entry name" value="IGc1"/>
    <property type="match status" value="1"/>
</dbReference>
<evidence type="ECO:0000313" key="7">
    <source>
        <dbReference type="Proteomes" id="UP001356427"/>
    </source>
</evidence>
<organism evidence="6 7">
    <name type="scientific">Coregonus suidteri</name>
    <dbReference type="NCBI Taxonomy" id="861788"/>
    <lineage>
        <taxon>Eukaryota</taxon>
        <taxon>Metazoa</taxon>
        <taxon>Chordata</taxon>
        <taxon>Craniata</taxon>
        <taxon>Vertebrata</taxon>
        <taxon>Euteleostomi</taxon>
        <taxon>Actinopterygii</taxon>
        <taxon>Neopterygii</taxon>
        <taxon>Teleostei</taxon>
        <taxon>Protacanthopterygii</taxon>
        <taxon>Salmoniformes</taxon>
        <taxon>Salmonidae</taxon>
        <taxon>Coregoninae</taxon>
        <taxon>Coregonus</taxon>
    </lineage>
</organism>
<dbReference type="Pfam" id="PF00129">
    <property type="entry name" value="MHC_I"/>
    <property type="match status" value="1"/>
</dbReference>
<dbReference type="InterPro" id="IPR003597">
    <property type="entry name" value="Ig_C1-set"/>
</dbReference>
<dbReference type="GO" id="GO:0005615">
    <property type="term" value="C:extracellular space"/>
    <property type="evidence" value="ECO:0007669"/>
    <property type="project" value="TreeGrafter"/>
</dbReference>
<dbReference type="PANTHER" id="PTHR16675:SF237">
    <property type="entry name" value="MHC CLASS I ANTIGEN TRANSCRIPT VARIANT 1-RELATED"/>
    <property type="match status" value="1"/>
</dbReference>
<dbReference type="GO" id="GO:0009897">
    <property type="term" value="C:external side of plasma membrane"/>
    <property type="evidence" value="ECO:0007669"/>
    <property type="project" value="TreeGrafter"/>
</dbReference>
<evidence type="ECO:0000313" key="6">
    <source>
        <dbReference type="EMBL" id="KAK6315415.1"/>
    </source>
</evidence>
<evidence type="ECO:0000256" key="1">
    <source>
        <dbReference type="ARBA" id="ARBA00023180"/>
    </source>
</evidence>
<keyword evidence="4" id="KW-0732">Signal</keyword>
<dbReference type="PRINTS" id="PR01638">
    <property type="entry name" value="MHCCLASSI"/>
</dbReference>
<dbReference type="CDD" id="cd07698">
    <property type="entry name" value="IgC1_MHC_I_alpha3"/>
    <property type="match status" value="1"/>
</dbReference>
<dbReference type="InterPro" id="IPR007110">
    <property type="entry name" value="Ig-like_dom"/>
</dbReference>
<dbReference type="InterPro" id="IPR011161">
    <property type="entry name" value="MHC_I-like_Ag-recog"/>
</dbReference>
<dbReference type="InterPro" id="IPR050208">
    <property type="entry name" value="MHC_class-I_related"/>
</dbReference>
<dbReference type="EMBL" id="JAGTTL010000012">
    <property type="protein sequence ID" value="KAK6315415.1"/>
    <property type="molecule type" value="Genomic_DNA"/>
</dbReference>
<keyword evidence="1" id="KW-0325">Glycoprotein</keyword>
<dbReference type="InterPro" id="IPR003006">
    <property type="entry name" value="Ig/MHC_CS"/>
</dbReference>
<dbReference type="AlphaFoldDB" id="A0AAN8LZC9"/>
<evidence type="ECO:0000256" key="4">
    <source>
        <dbReference type="SAM" id="SignalP"/>
    </source>
</evidence>
<feature type="domain" description="Ig-like" evidence="5">
    <location>
        <begin position="200"/>
        <end position="285"/>
    </location>
</feature>
<dbReference type="PROSITE" id="PS00290">
    <property type="entry name" value="IG_MHC"/>
    <property type="match status" value="1"/>
</dbReference>
<comment type="caution">
    <text evidence="6">The sequence shown here is derived from an EMBL/GenBank/DDBJ whole genome shotgun (WGS) entry which is preliminary data.</text>
</comment>
<name>A0AAN8LZC9_9TELE</name>
<feature type="chain" id="PRO_5042948215" description="Ig-like domain-containing protein" evidence="4">
    <location>
        <begin position="20"/>
        <end position="300"/>
    </location>
</feature>
<dbReference type="InterPro" id="IPR037055">
    <property type="entry name" value="MHC_I-like_Ag-recog_sf"/>
</dbReference>
<reference evidence="6 7" key="1">
    <citation type="submission" date="2021-04" db="EMBL/GenBank/DDBJ databases">
        <authorList>
            <person name="De Guttry C."/>
            <person name="Zahm M."/>
            <person name="Klopp C."/>
            <person name="Cabau C."/>
            <person name="Louis A."/>
            <person name="Berthelot C."/>
            <person name="Parey E."/>
            <person name="Roest Crollius H."/>
            <person name="Montfort J."/>
            <person name="Robinson-Rechavi M."/>
            <person name="Bucao C."/>
            <person name="Bouchez O."/>
            <person name="Gislard M."/>
            <person name="Lluch J."/>
            <person name="Milhes M."/>
            <person name="Lampietro C."/>
            <person name="Lopez Roques C."/>
            <person name="Donnadieu C."/>
            <person name="Braasch I."/>
            <person name="Desvignes T."/>
            <person name="Postlethwait J."/>
            <person name="Bobe J."/>
            <person name="Wedekind C."/>
            <person name="Guiguen Y."/>
        </authorList>
    </citation>
    <scope>NUCLEOTIDE SEQUENCE [LARGE SCALE GENOMIC DNA]</scope>
    <source>
        <strain evidence="6">Cs_M1</strain>
        <tissue evidence="6">Blood</tissue>
    </source>
</reference>
<dbReference type="PROSITE" id="PS50835">
    <property type="entry name" value="IG_LIKE"/>
    <property type="match status" value="1"/>
</dbReference>
<dbReference type="Gene3D" id="3.30.500.10">
    <property type="entry name" value="MHC class I-like antigen recognition-like"/>
    <property type="match status" value="1"/>
</dbReference>
<dbReference type="SUPFAM" id="SSF54452">
    <property type="entry name" value="MHC antigen-recognition domain"/>
    <property type="match status" value="1"/>
</dbReference>
<accession>A0AAN8LZC9</accession>
<keyword evidence="2" id="KW-0393">Immunoglobulin domain</keyword>
<dbReference type="InterPro" id="IPR013783">
    <property type="entry name" value="Ig-like_fold"/>
</dbReference>
<keyword evidence="7" id="KW-1185">Reference proteome</keyword>
<gene>
    <name evidence="6" type="ORF">J4Q44_G00149440</name>
</gene>
<dbReference type="InterPro" id="IPR001039">
    <property type="entry name" value="MHC_I_a_a1/a2"/>
</dbReference>
<dbReference type="Pfam" id="PF07654">
    <property type="entry name" value="C1-set"/>
    <property type="match status" value="1"/>
</dbReference>
<dbReference type="Proteomes" id="UP001356427">
    <property type="component" value="Unassembled WGS sequence"/>
</dbReference>
<evidence type="ECO:0000256" key="3">
    <source>
        <dbReference type="RuleBase" id="RU004439"/>
    </source>
</evidence>
<evidence type="ECO:0000259" key="5">
    <source>
        <dbReference type="PROSITE" id="PS50835"/>
    </source>
</evidence>
<dbReference type="InterPro" id="IPR036179">
    <property type="entry name" value="Ig-like_dom_sf"/>
</dbReference>
<dbReference type="PANTHER" id="PTHR16675">
    <property type="entry name" value="MHC CLASS I-RELATED"/>
    <property type="match status" value="1"/>
</dbReference>
<evidence type="ECO:0000256" key="2">
    <source>
        <dbReference type="ARBA" id="ARBA00023319"/>
    </source>
</evidence>
<dbReference type="FunFam" id="3.30.500.10:FF:000001">
    <property type="entry name" value="H-2 class I histocompatibility antigen, alpha chain"/>
    <property type="match status" value="1"/>
</dbReference>
<protein>
    <recommendedName>
        <fullName evidence="5">Ig-like domain-containing protein</fullName>
    </recommendedName>
</protein>
<dbReference type="InterPro" id="IPR011162">
    <property type="entry name" value="MHC_I/II-like_Ag-recog"/>
</dbReference>
<proteinExistence type="inferred from homology"/>
<dbReference type="SUPFAM" id="SSF48726">
    <property type="entry name" value="Immunoglobulin"/>
    <property type="match status" value="1"/>
</dbReference>
<feature type="signal peptide" evidence="4">
    <location>
        <begin position="1"/>
        <end position="19"/>
    </location>
</feature>
<dbReference type="Gene3D" id="2.60.40.10">
    <property type="entry name" value="Immunoglobulins"/>
    <property type="match status" value="1"/>
</dbReference>
<comment type="similarity">
    <text evidence="3">Belongs to the MHC class I family.</text>
</comment>